<keyword evidence="5" id="KW-1185">Reference proteome</keyword>
<keyword evidence="3" id="KW-0732">Signal</keyword>
<dbReference type="Pfam" id="PF10282">
    <property type="entry name" value="Lactonase"/>
    <property type="match status" value="1"/>
</dbReference>
<evidence type="ECO:0000256" key="3">
    <source>
        <dbReference type="SAM" id="SignalP"/>
    </source>
</evidence>
<keyword evidence="2" id="KW-0313">Glucose metabolism</keyword>
<dbReference type="PANTHER" id="PTHR30344">
    <property type="entry name" value="6-PHOSPHOGLUCONOLACTONASE-RELATED"/>
    <property type="match status" value="1"/>
</dbReference>
<dbReference type="PANTHER" id="PTHR30344:SF1">
    <property type="entry name" value="6-PHOSPHOGLUCONOLACTONASE"/>
    <property type="match status" value="1"/>
</dbReference>
<dbReference type="Proteomes" id="UP000569732">
    <property type="component" value="Unassembled WGS sequence"/>
</dbReference>
<dbReference type="InterPro" id="IPR050282">
    <property type="entry name" value="Cycloisomerase_2"/>
</dbReference>
<comment type="similarity">
    <text evidence="1">Belongs to the cycloisomerase 2 family.</text>
</comment>
<dbReference type="InterPro" id="IPR015943">
    <property type="entry name" value="WD40/YVTN_repeat-like_dom_sf"/>
</dbReference>
<gene>
    <name evidence="4" type="ORF">H0A36_19960</name>
</gene>
<dbReference type="InterPro" id="IPR019405">
    <property type="entry name" value="Lactonase_7-beta_prop"/>
</dbReference>
<dbReference type="InterPro" id="IPR011044">
    <property type="entry name" value="Quino_amine_DH_bsu"/>
</dbReference>
<proteinExistence type="inferred from homology"/>
<feature type="chain" id="PRO_5032950773" evidence="3">
    <location>
        <begin position="23"/>
        <end position="415"/>
    </location>
</feature>
<dbReference type="RefSeq" id="WP_180570311.1">
    <property type="nucleotide sequence ID" value="NZ_JACCKB010000039.1"/>
</dbReference>
<comment type="caution">
    <text evidence="4">The sequence shown here is derived from an EMBL/GenBank/DDBJ whole genome shotgun (WGS) entry which is preliminary data.</text>
</comment>
<name>A0A853IGM5_9GAMM</name>
<evidence type="ECO:0000313" key="4">
    <source>
        <dbReference type="EMBL" id="NYZ68295.1"/>
    </source>
</evidence>
<dbReference type="GO" id="GO:0006006">
    <property type="term" value="P:glucose metabolic process"/>
    <property type="evidence" value="ECO:0007669"/>
    <property type="project" value="UniProtKB-KW"/>
</dbReference>
<sequence length="415" mass="44409">MPIKIAFIIYIALASISFNTQAGNNTKPVVGAVYSMTNAVEGNQVVVFNRHLDGTLSFSKAYPTGGRGGLANGGDEEQTEAALEDALGSQGSLILSKNNRWLLTVNAGSNDITVFEVMTRVANNEVDYQLERVIQTTGGNFPSGGSFPVSLAISEDYLYVLNAGGQGNITGFRFNHDSGQLTPIDNSTRNLNANSSNPPFFATSPAQIGFDQNEDRLIVTIKGLNQVQLFDLDDEGRPSQQAITTNSSGSTPFGFTVTRRNRLLIAEAFGAGSPGDLNVGAVSSYKPNAYQYYSYPNKAFNPVSSSIPNQQALSCWITLDRLNRYAFVSNNGSGTISTYYVKRNGKVTIANQTAATGLENPVDLTMDKFSRYLYVVNAANGSISAYSVRRSKLNPLGTFENGLSISGGAVGIAVQ</sequence>
<reference evidence="4 5" key="1">
    <citation type="submission" date="2020-07" db="EMBL/GenBank/DDBJ databases">
        <title>Endozoicomonas sp. nov., isolated from sediment.</title>
        <authorList>
            <person name="Gu T."/>
        </authorList>
    </citation>
    <scope>NUCLEOTIDE SEQUENCE [LARGE SCALE GENOMIC DNA]</scope>
    <source>
        <strain evidence="4 5">SM1973</strain>
    </source>
</reference>
<evidence type="ECO:0000256" key="2">
    <source>
        <dbReference type="ARBA" id="ARBA00022526"/>
    </source>
</evidence>
<protein>
    <submittedName>
        <fullName evidence="4">Beta-propeller fold lactonase family protein</fullName>
    </submittedName>
</protein>
<keyword evidence="2" id="KW-0119">Carbohydrate metabolism</keyword>
<accession>A0A853IGM5</accession>
<dbReference type="GO" id="GO:0017057">
    <property type="term" value="F:6-phosphogluconolactonase activity"/>
    <property type="evidence" value="ECO:0007669"/>
    <property type="project" value="TreeGrafter"/>
</dbReference>
<dbReference type="EMBL" id="JACCKB010000039">
    <property type="protein sequence ID" value="NYZ68295.1"/>
    <property type="molecule type" value="Genomic_DNA"/>
</dbReference>
<evidence type="ECO:0000256" key="1">
    <source>
        <dbReference type="ARBA" id="ARBA00005564"/>
    </source>
</evidence>
<dbReference type="Gene3D" id="2.130.10.10">
    <property type="entry name" value="YVTN repeat-like/Quinoprotein amine dehydrogenase"/>
    <property type="match status" value="2"/>
</dbReference>
<evidence type="ECO:0000313" key="5">
    <source>
        <dbReference type="Proteomes" id="UP000569732"/>
    </source>
</evidence>
<feature type="signal peptide" evidence="3">
    <location>
        <begin position="1"/>
        <end position="22"/>
    </location>
</feature>
<dbReference type="AlphaFoldDB" id="A0A853IGM5"/>
<dbReference type="SUPFAM" id="SSF50969">
    <property type="entry name" value="YVTN repeat-like/Quinoprotein amine dehydrogenase"/>
    <property type="match status" value="1"/>
</dbReference>
<organism evidence="4 5">
    <name type="scientific">Spartinivicinus marinus</name>
    <dbReference type="NCBI Taxonomy" id="2994442"/>
    <lineage>
        <taxon>Bacteria</taxon>
        <taxon>Pseudomonadati</taxon>
        <taxon>Pseudomonadota</taxon>
        <taxon>Gammaproteobacteria</taxon>
        <taxon>Oceanospirillales</taxon>
        <taxon>Zooshikellaceae</taxon>
        <taxon>Spartinivicinus</taxon>
    </lineage>
</organism>